<dbReference type="RefSeq" id="WP_072725960.1">
    <property type="nucleotide sequence ID" value="NZ_BDIS01000019.1"/>
</dbReference>
<reference evidence="2 3" key="1">
    <citation type="journal article" date="2017" name="BMC Genomics">
        <title>Comparative genomic and phylogenomic analyses of the Bifidobacteriaceae family.</title>
        <authorList>
            <person name="Lugli G.A."/>
            <person name="Milani C."/>
            <person name="Turroni F."/>
            <person name="Duranti S."/>
            <person name="Mancabelli L."/>
            <person name="Mangifesta M."/>
            <person name="Ferrario C."/>
            <person name="Modesto M."/>
            <person name="Mattarelli P."/>
            <person name="Jiri K."/>
            <person name="van Sinderen D."/>
            <person name="Ventura M."/>
        </authorList>
    </citation>
    <scope>NUCLEOTIDE SEQUENCE [LARGE SCALE GENOMIC DNA]</scope>
    <source>
        <strain evidence="2 3">DSM 28807</strain>
    </source>
</reference>
<dbReference type="EMBL" id="MWWX01000019">
    <property type="protein sequence ID" value="OZG60023.1"/>
    <property type="molecule type" value="Genomic_DNA"/>
</dbReference>
<organism evidence="2 3">
    <name type="scientific">Bifidobacterium lemurum</name>
    <dbReference type="NCBI Taxonomy" id="1603886"/>
    <lineage>
        <taxon>Bacteria</taxon>
        <taxon>Bacillati</taxon>
        <taxon>Actinomycetota</taxon>
        <taxon>Actinomycetes</taxon>
        <taxon>Bifidobacteriales</taxon>
        <taxon>Bifidobacteriaceae</taxon>
        <taxon>Bifidobacterium</taxon>
    </lineage>
</organism>
<name>A0A261FM30_9BIFI</name>
<feature type="transmembrane region" description="Helical" evidence="1">
    <location>
        <begin position="12"/>
        <end position="32"/>
    </location>
</feature>
<dbReference type="Proteomes" id="UP000216352">
    <property type="component" value="Unassembled WGS sequence"/>
</dbReference>
<comment type="caution">
    <text evidence="2">The sequence shown here is derived from an EMBL/GenBank/DDBJ whole genome shotgun (WGS) entry which is preliminary data.</text>
</comment>
<protein>
    <submittedName>
        <fullName evidence="2">Uncharacterized protein</fullName>
    </submittedName>
</protein>
<evidence type="ECO:0000313" key="3">
    <source>
        <dbReference type="Proteomes" id="UP000216352"/>
    </source>
</evidence>
<accession>A0A261FM30</accession>
<feature type="transmembrane region" description="Helical" evidence="1">
    <location>
        <begin position="73"/>
        <end position="95"/>
    </location>
</feature>
<keyword evidence="1" id="KW-0812">Transmembrane</keyword>
<evidence type="ECO:0000313" key="2">
    <source>
        <dbReference type="EMBL" id="OZG60023.1"/>
    </source>
</evidence>
<dbReference type="AlphaFoldDB" id="A0A261FM30"/>
<evidence type="ECO:0000256" key="1">
    <source>
        <dbReference type="SAM" id="Phobius"/>
    </source>
</evidence>
<sequence length="169" mass="18164">MKGSDQRIIIPWIVSIVGSVVMAASVLLPYGAAKDAESLSAMSELIGEDLVNPSMAKFAQVYMAHAGEYINELQAYITLGITTAIAVFSLLALLFAVLKKPIATIVFAILALLVFLAQSFDFSNRGVVPSDNYGWGIGYYALFAGIIVTIVGAIWMFAAHRQAKKMQAV</sequence>
<keyword evidence="1" id="KW-0472">Membrane</keyword>
<keyword evidence="3" id="KW-1185">Reference proteome</keyword>
<keyword evidence="1" id="KW-1133">Transmembrane helix</keyword>
<proteinExistence type="predicted"/>
<gene>
    <name evidence="2" type="ORF">BLEM_2198</name>
</gene>
<feature type="transmembrane region" description="Helical" evidence="1">
    <location>
        <begin position="102"/>
        <end position="120"/>
    </location>
</feature>
<dbReference type="OrthoDB" id="3239487at2"/>
<dbReference type="STRING" id="1603886.GCA_001895165_01405"/>
<feature type="transmembrane region" description="Helical" evidence="1">
    <location>
        <begin position="140"/>
        <end position="158"/>
    </location>
</feature>